<dbReference type="Proteomes" id="UP000054359">
    <property type="component" value="Unassembled WGS sequence"/>
</dbReference>
<name>A0A087UNK6_STEMI</name>
<reference evidence="2 3" key="1">
    <citation type="submission" date="2013-11" db="EMBL/GenBank/DDBJ databases">
        <title>Genome sequencing of Stegodyphus mimosarum.</title>
        <authorList>
            <person name="Bechsgaard J."/>
        </authorList>
    </citation>
    <scope>NUCLEOTIDE SEQUENCE [LARGE SCALE GENOMIC DNA]</scope>
</reference>
<evidence type="ECO:0000313" key="3">
    <source>
        <dbReference type="Proteomes" id="UP000054359"/>
    </source>
</evidence>
<keyword evidence="3" id="KW-1185">Reference proteome</keyword>
<protein>
    <submittedName>
        <fullName evidence="2">Uncharacterized protein</fullName>
    </submittedName>
</protein>
<dbReference type="OMA" id="PQMELHR"/>
<organism evidence="2 3">
    <name type="scientific">Stegodyphus mimosarum</name>
    <name type="common">African social velvet spider</name>
    <dbReference type="NCBI Taxonomy" id="407821"/>
    <lineage>
        <taxon>Eukaryota</taxon>
        <taxon>Metazoa</taxon>
        <taxon>Ecdysozoa</taxon>
        <taxon>Arthropoda</taxon>
        <taxon>Chelicerata</taxon>
        <taxon>Arachnida</taxon>
        <taxon>Araneae</taxon>
        <taxon>Araneomorphae</taxon>
        <taxon>Entelegynae</taxon>
        <taxon>Eresoidea</taxon>
        <taxon>Eresidae</taxon>
        <taxon>Stegodyphus</taxon>
    </lineage>
</organism>
<feature type="chain" id="PRO_5001830698" evidence="1">
    <location>
        <begin position="26"/>
        <end position="87"/>
    </location>
</feature>
<evidence type="ECO:0000256" key="1">
    <source>
        <dbReference type="SAM" id="SignalP"/>
    </source>
</evidence>
<evidence type="ECO:0000313" key="2">
    <source>
        <dbReference type="EMBL" id="KFM78945.1"/>
    </source>
</evidence>
<dbReference type="AlphaFoldDB" id="A0A087UNK6"/>
<accession>A0A087UNK6</accession>
<dbReference type="EMBL" id="KK120747">
    <property type="protein sequence ID" value="KFM78945.1"/>
    <property type="molecule type" value="Genomic_DNA"/>
</dbReference>
<sequence length="87" mass="10280">MGISKIGFMLVLCILVLRILTPVGAQEEEDQQYSKRSTMLLNRLMHALNKSYHHENLSIPQMELQRRGEGKMYWKCYFNAVSCFRRK</sequence>
<dbReference type="OrthoDB" id="7464898at2759"/>
<proteinExistence type="predicted"/>
<keyword evidence="1" id="KW-0732">Signal</keyword>
<gene>
    <name evidence="2" type="ORF">X975_04013</name>
</gene>
<feature type="signal peptide" evidence="1">
    <location>
        <begin position="1"/>
        <end position="25"/>
    </location>
</feature>
<feature type="non-terminal residue" evidence="2">
    <location>
        <position position="87"/>
    </location>
</feature>